<accession>R4KKS7</accession>
<dbReference type="OrthoDB" id="1976094at2"/>
<evidence type="ECO:0000256" key="1">
    <source>
        <dbReference type="SAM" id="Coils"/>
    </source>
</evidence>
<dbReference type="Proteomes" id="UP000013520">
    <property type="component" value="Chromosome"/>
</dbReference>
<keyword evidence="1" id="KW-0175">Coiled coil</keyword>
<sequence length="186" mass="21259">MIICTGGNIFKTRELAVHKGNPAPGIYRVLGESIPVQIMVLKELQDPETAYMFAVFLTGREKIRLDAMMTLIKKHLADPTSLYRRDLLEFKIKNQLISTEEMEVLLKMLNQANEQEKAKIKELLQSHPFSQEVKKEGKLEGKLEEKRKIAIKLLLLKMDVDTIAKVTGLTQTQIEELKKQMLDGKP</sequence>
<evidence type="ECO:0000313" key="2">
    <source>
        <dbReference type="EMBL" id="AGL00241.1"/>
    </source>
</evidence>
<protein>
    <submittedName>
        <fullName evidence="2">Uncharacterized protein</fullName>
    </submittedName>
</protein>
<name>R4KKS7_9FIRM</name>
<evidence type="ECO:0000313" key="3">
    <source>
        <dbReference type="Proteomes" id="UP000013520"/>
    </source>
</evidence>
<dbReference type="HOGENOM" id="CLU_1452259_0_0_9"/>
<dbReference type="KEGG" id="dgi:Desgi_0686"/>
<dbReference type="EMBL" id="CP003273">
    <property type="protein sequence ID" value="AGL00241.1"/>
    <property type="molecule type" value="Genomic_DNA"/>
</dbReference>
<dbReference type="eggNOG" id="COG5464">
    <property type="taxonomic scope" value="Bacteria"/>
</dbReference>
<keyword evidence="3" id="KW-1185">Reference proteome</keyword>
<proteinExistence type="predicted"/>
<gene>
    <name evidence="2" type="ORF">Desgi_0686</name>
</gene>
<dbReference type="AlphaFoldDB" id="R4KKS7"/>
<organism evidence="2 3">
    <name type="scientific">Desulfoscipio gibsoniae DSM 7213</name>
    <dbReference type="NCBI Taxonomy" id="767817"/>
    <lineage>
        <taxon>Bacteria</taxon>
        <taxon>Bacillati</taxon>
        <taxon>Bacillota</taxon>
        <taxon>Clostridia</taxon>
        <taxon>Eubacteriales</taxon>
        <taxon>Desulfallaceae</taxon>
        <taxon>Desulfoscipio</taxon>
    </lineage>
</organism>
<reference evidence="2 3" key="1">
    <citation type="submission" date="2012-01" db="EMBL/GenBank/DDBJ databases">
        <title>Complete sequence of Desulfotomaculum gibsoniae DSM 7213.</title>
        <authorList>
            <consortium name="US DOE Joint Genome Institute"/>
            <person name="Lucas S."/>
            <person name="Han J."/>
            <person name="Lapidus A."/>
            <person name="Cheng J.-F."/>
            <person name="Goodwin L."/>
            <person name="Pitluck S."/>
            <person name="Peters L."/>
            <person name="Ovchinnikova G."/>
            <person name="Teshima H."/>
            <person name="Detter J.C."/>
            <person name="Han C."/>
            <person name="Tapia R."/>
            <person name="Land M."/>
            <person name="Hauser L."/>
            <person name="Kyrpides N."/>
            <person name="Ivanova N."/>
            <person name="Pagani I."/>
            <person name="Parshina S."/>
            <person name="Plugge C."/>
            <person name="Muyzer G."/>
            <person name="Kuever J."/>
            <person name="Ivanova A."/>
            <person name="Nazina T."/>
            <person name="Klenk H.-P."/>
            <person name="Brambilla E."/>
            <person name="Spring S."/>
            <person name="Stams A.F."/>
            <person name="Woyke T."/>
        </authorList>
    </citation>
    <scope>NUCLEOTIDE SEQUENCE [LARGE SCALE GENOMIC DNA]</scope>
    <source>
        <strain evidence="2 3">DSM 7213</strain>
    </source>
</reference>
<dbReference type="STRING" id="767817.Desgi_0686"/>
<feature type="coiled-coil region" evidence="1">
    <location>
        <begin position="99"/>
        <end position="126"/>
    </location>
</feature>
<dbReference type="RefSeq" id="WP_006520889.1">
    <property type="nucleotide sequence ID" value="NC_021184.1"/>
</dbReference>